<keyword evidence="2" id="KW-1185">Reference proteome</keyword>
<dbReference type="AlphaFoldDB" id="A0A1Q3E926"/>
<proteinExistence type="predicted"/>
<reference evidence="1 2" key="2">
    <citation type="submission" date="2017-02" db="EMBL/GenBank/DDBJ databases">
        <title>A genome survey and senescence transcriptome analysis in Lentinula edodes.</title>
        <authorList>
            <person name="Sakamoto Y."/>
            <person name="Nakade K."/>
            <person name="Sato S."/>
            <person name="Yoshida Y."/>
            <person name="Miyazaki K."/>
            <person name="Natsume S."/>
            <person name="Konno N."/>
        </authorList>
    </citation>
    <scope>NUCLEOTIDE SEQUENCE [LARGE SCALE GENOMIC DNA]</scope>
    <source>
        <strain evidence="1 2">NBRC 111202</strain>
    </source>
</reference>
<dbReference type="EMBL" id="BDGU01000152">
    <property type="protein sequence ID" value="GAW03737.1"/>
    <property type="molecule type" value="Genomic_DNA"/>
</dbReference>
<sequence length="200" mass="22871">MSCDRVTYKQSKFGNSDPLALPLVASRSPTAITHHDYLRTPQPSLPHCEIDSCDNASELRLSCSCSCLCCIRGPNFEWFMHLVSLKIDAILFCSPFRPPRQRECKLPVERLHRKLFYVALDQTRLEYISPPTGLKFVTSKIYRLLTGFRIPSDCSVADKLLVNNVSFSTRPSYILLHKYTGKIAQVHAKYYLSPSIRKQQ</sequence>
<evidence type="ECO:0000313" key="1">
    <source>
        <dbReference type="EMBL" id="GAW03737.1"/>
    </source>
</evidence>
<organism evidence="1 2">
    <name type="scientific">Lentinula edodes</name>
    <name type="common">Shiitake mushroom</name>
    <name type="synonym">Lentinus edodes</name>
    <dbReference type="NCBI Taxonomy" id="5353"/>
    <lineage>
        <taxon>Eukaryota</taxon>
        <taxon>Fungi</taxon>
        <taxon>Dikarya</taxon>
        <taxon>Basidiomycota</taxon>
        <taxon>Agaricomycotina</taxon>
        <taxon>Agaricomycetes</taxon>
        <taxon>Agaricomycetidae</taxon>
        <taxon>Agaricales</taxon>
        <taxon>Marasmiineae</taxon>
        <taxon>Omphalotaceae</taxon>
        <taxon>Lentinula</taxon>
    </lineage>
</organism>
<reference evidence="1 2" key="1">
    <citation type="submission" date="2016-08" db="EMBL/GenBank/DDBJ databases">
        <authorList>
            <consortium name="Lentinula edodes genome sequencing consortium"/>
            <person name="Sakamoto Y."/>
            <person name="Nakade K."/>
            <person name="Sato S."/>
            <person name="Yoshida Y."/>
            <person name="Miyazaki K."/>
            <person name="Natsume S."/>
            <person name="Konno N."/>
        </authorList>
    </citation>
    <scope>NUCLEOTIDE SEQUENCE [LARGE SCALE GENOMIC DNA]</scope>
    <source>
        <strain evidence="1 2">NBRC 111202</strain>
    </source>
</reference>
<accession>A0A1Q3E926</accession>
<name>A0A1Q3E926_LENED</name>
<gene>
    <name evidence="1" type="ORF">LENED_005481</name>
</gene>
<protein>
    <submittedName>
        <fullName evidence="1">Uncharacterized protein</fullName>
    </submittedName>
</protein>
<evidence type="ECO:0000313" key="2">
    <source>
        <dbReference type="Proteomes" id="UP000188533"/>
    </source>
</evidence>
<comment type="caution">
    <text evidence="1">The sequence shown here is derived from an EMBL/GenBank/DDBJ whole genome shotgun (WGS) entry which is preliminary data.</text>
</comment>
<dbReference type="Proteomes" id="UP000188533">
    <property type="component" value="Unassembled WGS sequence"/>
</dbReference>